<proteinExistence type="predicted"/>
<gene>
    <name evidence="1" type="ORF">H6G06_24145</name>
</gene>
<dbReference type="RefSeq" id="WP_190564602.1">
    <property type="nucleotide sequence ID" value="NZ_JACJQU010000024.1"/>
</dbReference>
<dbReference type="EMBL" id="JACJQU010000024">
    <property type="protein sequence ID" value="MBD2296482.1"/>
    <property type="molecule type" value="Genomic_DNA"/>
</dbReference>
<dbReference type="Proteomes" id="UP000662185">
    <property type="component" value="Unassembled WGS sequence"/>
</dbReference>
<evidence type="ECO:0000313" key="2">
    <source>
        <dbReference type="Proteomes" id="UP000662185"/>
    </source>
</evidence>
<dbReference type="PANTHER" id="PTHR36174:SF1">
    <property type="entry name" value="LIPID II:GLYCINE GLYCYLTRANSFERASE"/>
    <property type="match status" value="1"/>
</dbReference>
<evidence type="ECO:0000313" key="1">
    <source>
        <dbReference type="EMBL" id="MBD2296482.1"/>
    </source>
</evidence>
<accession>A0A927A1R7</accession>
<dbReference type="InterPro" id="IPR016181">
    <property type="entry name" value="Acyl_CoA_acyltransferase"/>
</dbReference>
<dbReference type="InterPro" id="IPR050644">
    <property type="entry name" value="PG_Glycine_Bridge_Synth"/>
</dbReference>
<dbReference type="PANTHER" id="PTHR36174">
    <property type="entry name" value="LIPID II:GLYCINE GLYCYLTRANSFERASE"/>
    <property type="match status" value="1"/>
</dbReference>
<dbReference type="Gene3D" id="3.40.630.30">
    <property type="match status" value="1"/>
</dbReference>
<reference evidence="2" key="1">
    <citation type="journal article" date="2020" name="ISME J.">
        <title>Comparative genomics reveals insights into cyanobacterial evolution and habitat adaptation.</title>
        <authorList>
            <person name="Chen M.Y."/>
            <person name="Teng W.K."/>
            <person name="Zhao L."/>
            <person name="Hu C.X."/>
            <person name="Zhou Y.K."/>
            <person name="Han B.P."/>
            <person name="Song L.R."/>
            <person name="Shu W.S."/>
        </authorList>
    </citation>
    <scope>NUCLEOTIDE SEQUENCE [LARGE SCALE GENOMIC DNA]</scope>
    <source>
        <strain evidence="2">FACHB-251</strain>
    </source>
</reference>
<name>A0A927A1R7_9NOST</name>
<sequence>MSEISLEILNSNEICYKEIDTLFSSASNETLFHHPKFLSYHANAKFPDANWRHYLFREGSRLIGYLPGALVMEDSGCIYKSPFASSFGGLVYGNLNFAQIDTCLEKWWHDLDQQNIQRAEVILAPLPYSSPNFCEGVEFKLNQLGFQLKAPELCLIVPIDKHSEFPRQLFRNKDWRYLKQGREKPGSIIYSQELNDIKRFYPVLLENRKKHGVLPTHSLEEIICLHELFPHALHLFLATVDENVVAGILAFQTNKRVLNAFYQASNEQGRKIRAMNFLCAEVYGWSLSQSIAWVDLGSSSFGLEAHKTLINFKESCGGRKFLRKRYIWHRNNYS</sequence>
<protein>
    <submittedName>
        <fullName evidence="1">GNAT family N-acetyltransferase</fullName>
    </submittedName>
</protein>
<keyword evidence="2" id="KW-1185">Reference proteome</keyword>
<comment type="caution">
    <text evidence="1">The sequence shown here is derived from an EMBL/GenBank/DDBJ whole genome shotgun (WGS) entry which is preliminary data.</text>
</comment>
<dbReference type="AlphaFoldDB" id="A0A927A1R7"/>
<dbReference type="SUPFAM" id="SSF55729">
    <property type="entry name" value="Acyl-CoA N-acyltransferases (Nat)"/>
    <property type="match status" value="1"/>
</dbReference>
<organism evidence="1 2">
    <name type="scientific">Anabaena sphaerica FACHB-251</name>
    <dbReference type="NCBI Taxonomy" id="2692883"/>
    <lineage>
        <taxon>Bacteria</taxon>
        <taxon>Bacillati</taxon>
        <taxon>Cyanobacteriota</taxon>
        <taxon>Cyanophyceae</taxon>
        <taxon>Nostocales</taxon>
        <taxon>Nostocaceae</taxon>
        <taxon>Anabaena</taxon>
    </lineage>
</organism>